<feature type="transmembrane region" description="Helical" evidence="7">
    <location>
        <begin position="12"/>
        <end position="39"/>
    </location>
</feature>
<comment type="similarity">
    <text evidence="7">Belongs to the TRAP transporter large permease family.</text>
</comment>
<comment type="subunit">
    <text evidence="7">The complex comprises the extracytoplasmic solute receptor protein and the two transmembrane proteins.</text>
</comment>
<feature type="transmembrane region" description="Helical" evidence="7">
    <location>
        <begin position="314"/>
        <end position="339"/>
    </location>
</feature>
<evidence type="ECO:0000259" key="8">
    <source>
        <dbReference type="Pfam" id="PF06808"/>
    </source>
</evidence>
<dbReference type="EMBL" id="SMUV01000018">
    <property type="protein sequence ID" value="TDK53722.1"/>
    <property type="molecule type" value="Genomic_DNA"/>
</dbReference>
<comment type="function">
    <text evidence="7">Part of the tripartite ATP-independent periplasmic (TRAP) transport system.</text>
</comment>
<keyword evidence="2" id="KW-1003">Cell membrane</keyword>
<evidence type="ECO:0000313" key="9">
    <source>
        <dbReference type="EMBL" id="TDK53722.1"/>
    </source>
</evidence>
<dbReference type="InterPro" id="IPR010656">
    <property type="entry name" value="DctM"/>
</dbReference>
<dbReference type="PANTHER" id="PTHR33362">
    <property type="entry name" value="SIALIC ACID TRAP TRANSPORTER PERMEASE PROTEIN SIAT-RELATED"/>
    <property type="match status" value="1"/>
</dbReference>
<dbReference type="OrthoDB" id="9790209at2"/>
<evidence type="ECO:0000256" key="2">
    <source>
        <dbReference type="ARBA" id="ARBA00022475"/>
    </source>
</evidence>
<keyword evidence="5 7" id="KW-1133">Transmembrane helix</keyword>
<dbReference type="RefSeq" id="WP_133357794.1">
    <property type="nucleotide sequence ID" value="NZ_SMUV01000018.1"/>
</dbReference>
<comment type="caution">
    <text evidence="9">The sequence shown here is derived from an EMBL/GenBank/DDBJ whole genome shotgun (WGS) entry which is preliminary data.</text>
</comment>
<keyword evidence="3 7" id="KW-0997">Cell inner membrane</keyword>
<feature type="transmembrane region" description="Helical" evidence="7">
    <location>
        <begin position="409"/>
        <end position="431"/>
    </location>
</feature>
<keyword evidence="10" id="KW-1185">Reference proteome</keyword>
<name>A0A4R5VJ71_9RHOB</name>
<feature type="transmembrane region" description="Helical" evidence="7">
    <location>
        <begin position="141"/>
        <end position="168"/>
    </location>
</feature>
<protein>
    <recommendedName>
        <fullName evidence="7">TRAP transporter large permease protein</fullName>
    </recommendedName>
</protein>
<evidence type="ECO:0000256" key="5">
    <source>
        <dbReference type="ARBA" id="ARBA00022989"/>
    </source>
</evidence>
<feature type="transmembrane region" description="Helical" evidence="7">
    <location>
        <begin position="280"/>
        <end position="302"/>
    </location>
</feature>
<gene>
    <name evidence="9" type="ORF">E1832_00275</name>
</gene>
<feature type="transmembrane region" description="Helical" evidence="7">
    <location>
        <begin position="226"/>
        <end position="244"/>
    </location>
</feature>
<dbReference type="PANTHER" id="PTHR33362:SF5">
    <property type="entry name" value="C4-DICARBOXYLATE TRAP TRANSPORTER LARGE PERMEASE PROTEIN DCTM"/>
    <property type="match status" value="1"/>
</dbReference>
<keyword evidence="4 7" id="KW-0812">Transmembrane</keyword>
<dbReference type="GO" id="GO:0022857">
    <property type="term" value="F:transmembrane transporter activity"/>
    <property type="evidence" value="ECO:0007669"/>
    <property type="project" value="UniProtKB-UniRule"/>
</dbReference>
<accession>A0A4R5VJ71</accession>
<feature type="transmembrane region" description="Helical" evidence="7">
    <location>
        <begin position="174"/>
        <end position="197"/>
    </location>
</feature>
<dbReference type="AlphaFoldDB" id="A0A4R5VJ71"/>
<organism evidence="9 10">
    <name type="scientific">Antarcticimicrobium luteum</name>
    <dbReference type="NCBI Taxonomy" id="2547397"/>
    <lineage>
        <taxon>Bacteria</taxon>
        <taxon>Pseudomonadati</taxon>
        <taxon>Pseudomonadota</taxon>
        <taxon>Alphaproteobacteria</taxon>
        <taxon>Rhodobacterales</taxon>
        <taxon>Paracoccaceae</taxon>
        <taxon>Antarcticimicrobium</taxon>
    </lineage>
</organism>
<dbReference type="Pfam" id="PF06808">
    <property type="entry name" value="DctM"/>
    <property type="match status" value="1"/>
</dbReference>
<dbReference type="NCBIfam" id="TIGR00786">
    <property type="entry name" value="dctM"/>
    <property type="match status" value="1"/>
</dbReference>
<reference evidence="9 10" key="1">
    <citation type="submission" date="2019-03" db="EMBL/GenBank/DDBJ databases">
        <title>Ruegeria lutea sp. nov., a novel strain, isolated from marine sediment, the Masan Bay, South Korea.</title>
        <authorList>
            <person name="Kim J."/>
            <person name="Kim D.-Y."/>
            <person name="Lee S.-S."/>
        </authorList>
    </citation>
    <scope>NUCLEOTIDE SEQUENCE [LARGE SCALE GENOMIC DNA]</scope>
    <source>
        <strain evidence="9 10">318-1</strain>
    </source>
</reference>
<evidence type="ECO:0000256" key="6">
    <source>
        <dbReference type="ARBA" id="ARBA00023136"/>
    </source>
</evidence>
<comment type="subcellular location">
    <subcellularLocation>
        <location evidence="1 7">Cell inner membrane</location>
        <topology evidence="1 7">Multi-pass membrane protein</topology>
    </subcellularLocation>
</comment>
<evidence type="ECO:0000256" key="4">
    <source>
        <dbReference type="ARBA" id="ARBA00022692"/>
    </source>
</evidence>
<evidence type="ECO:0000256" key="3">
    <source>
        <dbReference type="ARBA" id="ARBA00022519"/>
    </source>
</evidence>
<feature type="domain" description="TRAP C4-dicarboxylate transport system permease DctM subunit" evidence="8">
    <location>
        <begin position="11"/>
        <end position="426"/>
    </location>
</feature>
<evidence type="ECO:0000256" key="1">
    <source>
        <dbReference type="ARBA" id="ARBA00004429"/>
    </source>
</evidence>
<comment type="caution">
    <text evidence="7">Lacks conserved residue(s) required for the propagation of feature annotation.</text>
</comment>
<evidence type="ECO:0000256" key="7">
    <source>
        <dbReference type="RuleBase" id="RU369079"/>
    </source>
</evidence>
<proteinExistence type="inferred from homology"/>
<feature type="transmembrane region" description="Helical" evidence="7">
    <location>
        <begin position="60"/>
        <end position="85"/>
    </location>
</feature>
<evidence type="ECO:0000313" key="10">
    <source>
        <dbReference type="Proteomes" id="UP000295301"/>
    </source>
</evidence>
<sequence>MDTMLIGGTGLVALIVLLAIRVPVGIALSIVSMIGLWMIRGMNGAIGAIKGIPYDFTAHWTLSAIPMFLLMGTIIANSGMTSSLYKAMRVWLGWLPGGLAVATNFAGAGFAAASGSSMATTATLGRVAVPEMLASGYNPGLATGVATAVGTLGAVIPPSIIIVLYAIFAQAPVGQVLIAGIVPGLLTAFAYATLIILRVKLNPSLAPPYEGERLTLAGHWAILRPIWPLPVLVFAVIGGIYSGIMTATESGAAGVVLAILVTTLQGKFSFKVLKQSLVEAAETTATLILIAIGAALFTRFLAFSGIPNLLAEMIAAGGASPLVIILSISVVYIVLGCFLDPLGVLLLTLPILLPIFDAAHINLVWIGIILVKYIEIGMLTPPVGLNVFVMKGVVEDAVSLGEIFKGVTWFLLAEVVVMAILIFFPQVTLFLPNYMN</sequence>
<dbReference type="Proteomes" id="UP000295301">
    <property type="component" value="Unassembled WGS sequence"/>
</dbReference>
<keyword evidence="6 7" id="KW-0472">Membrane</keyword>
<dbReference type="GO" id="GO:0005886">
    <property type="term" value="C:plasma membrane"/>
    <property type="evidence" value="ECO:0007669"/>
    <property type="project" value="UniProtKB-SubCell"/>
</dbReference>
<dbReference type="PIRSF" id="PIRSF006066">
    <property type="entry name" value="HI0050"/>
    <property type="match status" value="1"/>
</dbReference>
<keyword evidence="7" id="KW-0813">Transport</keyword>
<dbReference type="InterPro" id="IPR004681">
    <property type="entry name" value="TRAP_DctM"/>
</dbReference>